<dbReference type="GO" id="GO:0043565">
    <property type="term" value="F:sequence-specific DNA binding"/>
    <property type="evidence" value="ECO:0007669"/>
    <property type="project" value="InterPro"/>
</dbReference>
<sequence>VVLGKDEEIQVEDLPLSLRKNWRKGEISNKTLALEDAQRGFKKQYIEYILTQNGGNRSKTAKVLDIQRTYLSRLIRELNIG</sequence>
<accession>A0A382ZBQ1</accession>
<evidence type="ECO:0000259" key="1">
    <source>
        <dbReference type="Pfam" id="PF02954"/>
    </source>
</evidence>
<dbReference type="AlphaFoldDB" id="A0A382ZBQ1"/>
<feature type="domain" description="DNA binding HTH" evidence="1">
    <location>
        <begin position="43"/>
        <end position="75"/>
    </location>
</feature>
<dbReference type="InterPro" id="IPR002197">
    <property type="entry name" value="HTH_Fis"/>
</dbReference>
<name>A0A382ZBQ1_9ZZZZ</name>
<dbReference type="PRINTS" id="PR01590">
    <property type="entry name" value="HTHFIS"/>
</dbReference>
<reference evidence="2" key="1">
    <citation type="submission" date="2018-05" db="EMBL/GenBank/DDBJ databases">
        <authorList>
            <person name="Lanie J.A."/>
            <person name="Ng W.-L."/>
            <person name="Kazmierczak K.M."/>
            <person name="Andrzejewski T.M."/>
            <person name="Davidsen T.M."/>
            <person name="Wayne K.J."/>
            <person name="Tettelin H."/>
            <person name="Glass J.I."/>
            <person name="Rusch D."/>
            <person name="Podicherti R."/>
            <person name="Tsui H.-C.T."/>
            <person name="Winkler M.E."/>
        </authorList>
    </citation>
    <scope>NUCLEOTIDE SEQUENCE</scope>
</reference>
<protein>
    <recommendedName>
        <fullName evidence="1">DNA binding HTH domain-containing protein</fullName>
    </recommendedName>
</protein>
<organism evidence="2">
    <name type="scientific">marine metagenome</name>
    <dbReference type="NCBI Taxonomy" id="408172"/>
    <lineage>
        <taxon>unclassified sequences</taxon>
        <taxon>metagenomes</taxon>
        <taxon>ecological metagenomes</taxon>
    </lineage>
</organism>
<dbReference type="Gene3D" id="1.10.10.60">
    <property type="entry name" value="Homeodomain-like"/>
    <property type="match status" value="1"/>
</dbReference>
<dbReference type="Pfam" id="PF02954">
    <property type="entry name" value="HTH_8"/>
    <property type="match status" value="1"/>
</dbReference>
<dbReference type="SUPFAM" id="SSF46689">
    <property type="entry name" value="Homeodomain-like"/>
    <property type="match status" value="1"/>
</dbReference>
<evidence type="ECO:0000313" key="2">
    <source>
        <dbReference type="EMBL" id="SVD92924.1"/>
    </source>
</evidence>
<dbReference type="EMBL" id="UINC01182612">
    <property type="protein sequence ID" value="SVD92924.1"/>
    <property type="molecule type" value="Genomic_DNA"/>
</dbReference>
<proteinExistence type="predicted"/>
<dbReference type="InterPro" id="IPR009057">
    <property type="entry name" value="Homeodomain-like_sf"/>
</dbReference>
<gene>
    <name evidence="2" type="ORF">METZ01_LOCUS445778</name>
</gene>
<feature type="non-terminal residue" evidence="2">
    <location>
        <position position="1"/>
    </location>
</feature>